<evidence type="ECO:0000259" key="4">
    <source>
        <dbReference type="Pfam" id="PF00685"/>
    </source>
</evidence>
<evidence type="ECO:0000313" key="6">
    <source>
        <dbReference type="Proteomes" id="UP000324897"/>
    </source>
</evidence>
<dbReference type="SUPFAM" id="SSF52540">
    <property type="entry name" value="P-loop containing nucleoside triphosphate hydrolases"/>
    <property type="match status" value="1"/>
</dbReference>
<protein>
    <recommendedName>
        <fullName evidence="3">Sulfotransferase</fullName>
        <ecNumber evidence="3">2.8.2.-</ecNumber>
    </recommendedName>
</protein>
<keyword evidence="6" id="KW-1185">Reference proteome</keyword>
<dbReference type="EMBL" id="RWGY01000039">
    <property type="protein sequence ID" value="TVU10397.1"/>
    <property type="molecule type" value="Genomic_DNA"/>
</dbReference>
<organism evidence="5 6">
    <name type="scientific">Eragrostis curvula</name>
    <name type="common">weeping love grass</name>
    <dbReference type="NCBI Taxonomy" id="38414"/>
    <lineage>
        <taxon>Eukaryota</taxon>
        <taxon>Viridiplantae</taxon>
        <taxon>Streptophyta</taxon>
        <taxon>Embryophyta</taxon>
        <taxon>Tracheophyta</taxon>
        <taxon>Spermatophyta</taxon>
        <taxon>Magnoliopsida</taxon>
        <taxon>Liliopsida</taxon>
        <taxon>Poales</taxon>
        <taxon>Poaceae</taxon>
        <taxon>PACMAD clade</taxon>
        <taxon>Chloridoideae</taxon>
        <taxon>Eragrostideae</taxon>
        <taxon>Eragrostidinae</taxon>
        <taxon>Eragrostis</taxon>
    </lineage>
</organism>
<dbReference type="Gramene" id="TVU10397">
    <property type="protein sequence ID" value="TVU10397"/>
    <property type="gene ID" value="EJB05_43923"/>
</dbReference>
<gene>
    <name evidence="5" type="ORF">EJB05_43923</name>
</gene>
<dbReference type="InterPro" id="IPR000863">
    <property type="entry name" value="Sulfotransferase_dom"/>
</dbReference>
<sequence length="325" mass="36799">MPLDAHTAMVSRREDTQEEAAAVSAPCANLPEIVPSLPLEIRCPPFPLRQYCGFWLSEVTLKRGLPAMCACFEPRPTDVFLASFPKSGTTWLKALSFATLNRVKYPPLDSDHPLRNHNPHDCVRSIEVEFSLVNDINSLREEFESRIVYICRDPKDALVSSWFFTKKAAPAIGVDAQSHTFQEAFELFCEGRSMACPQWKHVLQYWEESVKSPNKVLFLRYEEMLLDPKSNLKKLANFMGCGFTQEEDDKGVTDAIVELCSLNKLKKMEVNKDGSNKVNVRNESYFRNGVAGDWRNHMTPEMAMRLDKIVEDALQGSGFTFSSSA</sequence>
<dbReference type="EC" id="2.8.2.-" evidence="3"/>
<feature type="non-terminal residue" evidence="5">
    <location>
        <position position="1"/>
    </location>
</feature>
<evidence type="ECO:0000256" key="1">
    <source>
        <dbReference type="ARBA" id="ARBA00005771"/>
    </source>
</evidence>
<evidence type="ECO:0000256" key="3">
    <source>
        <dbReference type="RuleBase" id="RU361155"/>
    </source>
</evidence>
<keyword evidence="2 3" id="KW-0808">Transferase</keyword>
<accession>A0A5J9TGN0</accession>
<dbReference type="InterPro" id="IPR027417">
    <property type="entry name" value="P-loop_NTPase"/>
</dbReference>
<comment type="similarity">
    <text evidence="1 3">Belongs to the sulfotransferase 1 family.</text>
</comment>
<dbReference type="AlphaFoldDB" id="A0A5J9TGN0"/>
<comment type="caution">
    <text evidence="5">The sequence shown here is derived from an EMBL/GenBank/DDBJ whole genome shotgun (WGS) entry which is preliminary data.</text>
</comment>
<feature type="domain" description="Sulfotransferase" evidence="4">
    <location>
        <begin position="76"/>
        <end position="318"/>
    </location>
</feature>
<proteinExistence type="inferred from homology"/>
<name>A0A5J9TGN0_9POAL</name>
<dbReference type="Gene3D" id="3.40.50.300">
    <property type="entry name" value="P-loop containing nucleotide triphosphate hydrolases"/>
    <property type="match status" value="1"/>
</dbReference>
<dbReference type="GO" id="GO:0008146">
    <property type="term" value="F:sulfotransferase activity"/>
    <property type="evidence" value="ECO:0007669"/>
    <property type="project" value="InterPro"/>
</dbReference>
<reference evidence="5 6" key="1">
    <citation type="journal article" date="2019" name="Sci. Rep.">
        <title>A high-quality genome of Eragrostis curvula grass provides insights into Poaceae evolution and supports new strategies to enhance forage quality.</title>
        <authorList>
            <person name="Carballo J."/>
            <person name="Santos B.A.C.M."/>
            <person name="Zappacosta D."/>
            <person name="Garbus I."/>
            <person name="Selva J.P."/>
            <person name="Gallo C.A."/>
            <person name="Diaz A."/>
            <person name="Albertini E."/>
            <person name="Caccamo M."/>
            <person name="Echenique V."/>
        </authorList>
    </citation>
    <scope>NUCLEOTIDE SEQUENCE [LARGE SCALE GENOMIC DNA]</scope>
    <source>
        <strain evidence="6">cv. Victoria</strain>
        <tissue evidence="5">Leaf</tissue>
    </source>
</reference>
<dbReference type="Proteomes" id="UP000324897">
    <property type="component" value="Chromosome 3"/>
</dbReference>
<dbReference type="PANTHER" id="PTHR11783">
    <property type="entry name" value="SULFOTRANSFERASE SULT"/>
    <property type="match status" value="1"/>
</dbReference>
<evidence type="ECO:0000313" key="5">
    <source>
        <dbReference type="EMBL" id="TVU10397.1"/>
    </source>
</evidence>
<evidence type="ECO:0000256" key="2">
    <source>
        <dbReference type="ARBA" id="ARBA00022679"/>
    </source>
</evidence>
<dbReference type="OrthoDB" id="205623at2759"/>
<dbReference type="Pfam" id="PF00685">
    <property type="entry name" value="Sulfotransfer_1"/>
    <property type="match status" value="1"/>
</dbReference>